<evidence type="ECO:0000313" key="3">
    <source>
        <dbReference type="Proteomes" id="UP000177187"/>
    </source>
</evidence>
<evidence type="ECO:0000313" key="2">
    <source>
        <dbReference type="EMBL" id="OGD75500.1"/>
    </source>
</evidence>
<dbReference type="EMBL" id="MFAF01000070">
    <property type="protein sequence ID" value="OGD75500.1"/>
    <property type="molecule type" value="Genomic_DNA"/>
</dbReference>
<keyword evidence="1" id="KW-0732">Signal</keyword>
<proteinExistence type="predicted"/>
<dbReference type="STRING" id="1817816.A2Y64_02585"/>
<dbReference type="AlphaFoldDB" id="A0A1F5F792"/>
<evidence type="ECO:0000256" key="1">
    <source>
        <dbReference type="SAM" id="SignalP"/>
    </source>
</evidence>
<dbReference type="Proteomes" id="UP000177187">
    <property type="component" value="Unassembled WGS sequence"/>
</dbReference>
<feature type="chain" id="PRO_5009518566" description="DUF1318 domain-containing protein" evidence="1">
    <location>
        <begin position="26"/>
        <end position="191"/>
    </location>
</feature>
<reference evidence="2 3" key="1">
    <citation type="journal article" date="2016" name="Nat. Commun.">
        <title>Thousands of microbial genomes shed light on interconnected biogeochemical processes in an aquifer system.</title>
        <authorList>
            <person name="Anantharaman K."/>
            <person name="Brown C.T."/>
            <person name="Hug L.A."/>
            <person name="Sharon I."/>
            <person name="Castelle C.J."/>
            <person name="Probst A.J."/>
            <person name="Thomas B.C."/>
            <person name="Singh A."/>
            <person name="Wilkins M.J."/>
            <person name="Karaoz U."/>
            <person name="Brodie E.L."/>
            <person name="Williams K.H."/>
            <person name="Hubbard S.S."/>
            <person name="Banfield J.F."/>
        </authorList>
    </citation>
    <scope>NUCLEOTIDE SEQUENCE [LARGE SCALE GENOMIC DNA]</scope>
</reference>
<accession>A0A1F5F792</accession>
<feature type="signal peptide" evidence="1">
    <location>
        <begin position="1"/>
        <end position="25"/>
    </location>
</feature>
<evidence type="ECO:0008006" key="4">
    <source>
        <dbReference type="Google" id="ProtNLM"/>
    </source>
</evidence>
<name>A0A1F5F792_9BACT</name>
<organism evidence="2 3">
    <name type="scientific">Candidatus Coatesbacteria bacterium RBG_13_66_14</name>
    <dbReference type="NCBI Taxonomy" id="1817816"/>
    <lineage>
        <taxon>Bacteria</taxon>
        <taxon>Candidatus Coatesiibacteriota</taxon>
    </lineage>
</organism>
<comment type="caution">
    <text evidence="2">The sequence shown here is derived from an EMBL/GenBank/DDBJ whole genome shotgun (WGS) entry which is preliminary data.</text>
</comment>
<dbReference type="InterPro" id="IPR008309">
    <property type="entry name" value="YdbL"/>
</dbReference>
<dbReference type="PROSITE" id="PS51257">
    <property type="entry name" value="PROKAR_LIPOPROTEIN"/>
    <property type="match status" value="1"/>
</dbReference>
<dbReference type="Pfam" id="PF07027">
    <property type="entry name" value="DUF1318"/>
    <property type="match status" value="1"/>
</dbReference>
<protein>
    <recommendedName>
        <fullName evidence="4">DUF1318 domain-containing protein</fullName>
    </recommendedName>
</protein>
<gene>
    <name evidence="2" type="ORF">A2Y64_02585</name>
</gene>
<sequence length="191" mass="20800">MGAFFKILIALPALLLLGSLGCVQAQFNVELVDAKTMLENQVLGSYAELGEDVWMVSNVRATGELIYGYEPLIPEGELDPEKAAALTALLDTLYTADEVTRLKVVGLIGETAGGYLAVTPSGEGDVYAEEIVGRENNNRGLIYDRLAVTTPELAHSPNPRAEVEGIFARYFREKLAPGMYYLDEAGNWLQL</sequence>